<dbReference type="RefSeq" id="XP_017994880.1">
    <property type="nucleotide sequence ID" value="XM_018143950.1"/>
</dbReference>
<feature type="signal peptide" evidence="1">
    <location>
        <begin position="1"/>
        <end position="19"/>
    </location>
</feature>
<comment type="caution">
    <text evidence="2">The sequence shown here is derived from an EMBL/GenBank/DDBJ whole genome shotgun (WGS) entry which is preliminary data.</text>
</comment>
<dbReference type="VEuPathDB" id="FungiDB:AB675_3861"/>
<dbReference type="EMBL" id="LFJN01000047">
    <property type="protein sequence ID" value="KPI34917.1"/>
    <property type="molecule type" value="Genomic_DNA"/>
</dbReference>
<evidence type="ECO:0000256" key="1">
    <source>
        <dbReference type="SAM" id="SignalP"/>
    </source>
</evidence>
<name>A0A0N1H3E4_9EURO</name>
<feature type="chain" id="PRO_5005872952" evidence="1">
    <location>
        <begin position="20"/>
        <end position="444"/>
    </location>
</feature>
<dbReference type="Proteomes" id="UP000038010">
    <property type="component" value="Unassembled WGS sequence"/>
</dbReference>
<keyword evidence="3" id="KW-1185">Reference proteome</keyword>
<reference evidence="2 3" key="1">
    <citation type="submission" date="2015-06" db="EMBL/GenBank/DDBJ databases">
        <title>Draft genome of the ant-associated black yeast Phialophora attae CBS 131958.</title>
        <authorList>
            <person name="Moreno L.F."/>
            <person name="Stielow B.J."/>
            <person name="de Hoog S."/>
            <person name="Vicente V.A."/>
            <person name="Weiss V.A."/>
            <person name="de Vries M."/>
            <person name="Cruz L.M."/>
            <person name="Souza E.M."/>
        </authorList>
    </citation>
    <scope>NUCLEOTIDE SEQUENCE [LARGE SCALE GENOMIC DNA]</scope>
    <source>
        <strain evidence="2 3">CBS 131958</strain>
    </source>
</reference>
<evidence type="ECO:0000313" key="2">
    <source>
        <dbReference type="EMBL" id="KPI34917.1"/>
    </source>
</evidence>
<dbReference type="OrthoDB" id="1896086at2759"/>
<accession>A0A0N1H3E4</accession>
<keyword evidence="1" id="KW-0732">Signal</keyword>
<protein>
    <submittedName>
        <fullName evidence="2">Uncharacterized protein</fullName>
    </submittedName>
</protein>
<evidence type="ECO:0000313" key="3">
    <source>
        <dbReference type="Proteomes" id="UP000038010"/>
    </source>
</evidence>
<gene>
    <name evidence="2" type="ORF">AB675_3861</name>
</gene>
<organism evidence="2 3">
    <name type="scientific">Cyphellophora attinorum</name>
    <dbReference type="NCBI Taxonomy" id="1664694"/>
    <lineage>
        <taxon>Eukaryota</taxon>
        <taxon>Fungi</taxon>
        <taxon>Dikarya</taxon>
        <taxon>Ascomycota</taxon>
        <taxon>Pezizomycotina</taxon>
        <taxon>Eurotiomycetes</taxon>
        <taxon>Chaetothyriomycetidae</taxon>
        <taxon>Chaetothyriales</taxon>
        <taxon>Cyphellophoraceae</taxon>
        <taxon>Cyphellophora</taxon>
    </lineage>
</organism>
<proteinExistence type="predicted"/>
<dbReference type="AlphaFoldDB" id="A0A0N1H3E4"/>
<dbReference type="GeneID" id="28735830"/>
<sequence length="444" mass="49577">MAAILHYPLHVLLATTVNALNQKEINISDCHQFLPPHNLHFNQVLSPFAVLWCTTTTAIMQASLKMLILLLSTLIAVLGQAIPKPVEKYDICEWRDARPAFGIWYTYPTCTSPWYPDANGNCPPNSLDTSHYEQPMDAVPVCRGPEKCTIKENIHVGYKFDSKPLDKLKIPVLDKGLFGGFTARGGTSQGWSLTKELKKGECGYWTFVPYIHYTCGLYTEYINTHAFCNQNSCCEQVGTTNPDDCAEQLVQLSGEGLWWPRSIRGDMILVRIDCESQELLPDDKQDPIYNWPGVKQPRHYPQMQELMQMWKDTANDPAFYTAAADSDIKCYEARPDAVPDYLVPPDCIDALGSLRDMATSKITGTDELMLAAAGNCTIHAKINWDAPSDCDFSYMDAAVATDKLFDTCNNKLLIPGSYPLVSSKDPKRCRGRVAMCGPSKNACM</sequence>